<dbReference type="SUPFAM" id="SSF48452">
    <property type="entry name" value="TPR-like"/>
    <property type="match status" value="1"/>
</dbReference>
<dbReference type="InterPro" id="IPR027417">
    <property type="entry name" value="P-loop_NTPase"/>
</dbReference>
<evidence type="ECO:0000313" key="2">
    <source>
        <dbReference type="EMBL" id="CAA2136720.1"/>
    </source>
</evidence>
<dbReference type="InterPro" id="IPR012340">
    <property type="entry name" value="NA-bd_OB-fold"/>
</dbReference>
<accession>A0A679JKN1</accession>
<sequence>MSVHRPKPPKFELPFVLTDAVRAGRVIIFLGSGASKECIDTKGNKPPDGDQLRDSIALKFFGKEMKNRTLMTVSEMAIGSAGGTVAVFEHVNAQFSQFNASDTHKSLSDFSWRLIATTNYDTFVESAYTDVKRRRQTLIPFVKDDEPVEQRMMEAMNPVQYLKLHGCLNHRLDKDIPLVLSWEQYSTYRENRTRLFDRMRDLAKESPIVFIGYSLSDSHIRDLVNRIEPKSRPRWYMVDPNAEVEDINYWATRNVGVFVAYFSEFMSELDKSIPPLMRFLPTAHDSADFPLRDFYVVKTEESDQLKASFQKDLTLVHATMPHPEQTPQRFYSGYDTGWGCIVQRLDARRSITDDLLFKITLENENATEPLFFIIRGPAGAGKTIVLKRAAFDAATGYKLPVVWLQESGQLRTDVFIEMWDHIQKPILLFIDQISLHVDKLIPFMKVMKNRKIPVIFVGAEREADWATYCGGLEDIMVPQFLRMKGLSSGEVENLLDLLKRHNCLGDLEEKKRPDQIAAFMKPEHADRQLLVALHVLTRGMPFEKIVFDEYNRVFPEQARRMYLDIASMNQFAVPVRAGTISRICGIDFKDYEDKFFEPLVDMVTTGIDNYSGDRTYRTRHPRVAELVFRQVCDNDRAKVDQFVRLIEGLDVGYSSDSRVLESICKGRTLAENFNGADGVREIYEAAVAIAPKQNYLYQQWAIFESNHIHGDILRAEELAEYASEAEPRSMTFIHTRAEVARKRANRESSVVVKEQLRRQSRQLLDRMPINDRFGRSTTCKLLVDETTELSEELGDGENLSADRFFAEKLKDTEAALARAQQDFPDDAEMSEVEARLWKGMKDKAKAMAALERAWKKMPRGMGTAVRLGKLHAATGRPEKERAILLEALDRIADDKEVHYAMALHLLEHDPKDFSGIERHLSSSFTLDDQNFEARHMLAQFKFSRGETGPSEALFQDIAKRAPRTFRRFAPKTDNSITVSLPNYFGSVDQVRDGYFLIRTGSYPTKVFAHRSAFDDAEVDDIEVGVAVEMRIRFNRYGPVAVDVRRRTSQSM</sequence>
<feature type="domain" description="Novel STAND NTPase 5" evidence="1">
    <location>
        <begin position="328"/>
        <end position="471"/>
    </location>
</feature>
<dbReference type="Pfam" id="PF25199">
    <property type="entry name" value="nSTAND_NTPase5"/>
    <property type="match status" value="1"/>
</dbReference>
<gene>
    <name evidence="2" type="ORF">MBLL_00305</name>
</gene>
<dbReference type="InterPro" id="IPR011990">
    <property type="entry name" value="TPR-like_helical_dom_sf"/>
</dbReference>
<name>A0A679JKN1_9HYPH</name>
<keyword evidence="2" id="KW-0614">Plasmid</keyword>
<dbReference type="SUPFAM" id="SSF52540">
    <property type="entry name" value="P-loop containing nucleoside triphosphate hydrolases"/>
    <property type="match status" value="1"/>
</dbReference>
<dbReference type="SUPFAM" id="SSF50249">
    <property type="entry name" value="Nucleic acid-binding proteins"/>
    <property type="match status" value="1"/>
</dbReference>
<dbReference type="InterPro" id="IPR057574">
    <property type="entry name" value="nSTAND_NTPase5_dom"/>
</dbReference>
<protein>
    <recommendedName>
        <fullName evidence="1">Novel STAND NTPase 5 domain-containing protein</fullName>
    </recommendedName>
</protein>
<dbReference type="EMBL" id="LR743510">
    <property type="protein sequence ID" value="CAA2136720.1"/>
    <property type="molecule type" value="Genomic_DNA"/>
</dbReference>
<dbReference type="AlphaFoldDB" id="A0A679JKN1"/>
<proteinExistence type="predicted"/>
<reference evidence="2" key="1">
    <citation type="submission" date="2019-12" db="EMBL/GenBank/DDBJ databases">
        <authorList>
            <person name="Cremers G."/>
        </authorList>
    </citation>
    <scope>NUCLEOTIDE SEQUENCE</scope>
    <source>
        <strain evidence="2">Mbul2</strain>
        <plasmid evidence="2">1</plasmid>
    </source>
</reference>
<organism evidence="2">
    <name type="scientific">Methylobacterium bullatum</name>
    <dbReference type="NCBI Taxonomy" id="570505"/>
    <lineage>
        <taxon>Bacteria</taxon>
        <taxon>Pseudomonadati</taxon>
        <taxon>Pseudomonadota</taxon>
        <taxon>Alphaproteobacteria</taxon>
        <taxon>Hyphomicrobiales</taxon>
        <taxon>Methylobacteriaceae</taxon>
        <taxon>Methylobacterium</taxon>
    </lineage>
</organism>
<geneLocation type="plasmid" evidence="2">
    <name>1</name>
</geneLocation>
<dbReference type="RefSeq" id="WP_339158886.1">
    <property type="nucleotide sequence ID" value="NZ_LR743510.1"/>
</dbReference>
<evidence type="ECO:0000259" key="1">
    <source>
        <dbReference type="Pfam" id="PF25199"/>
    </source>
</evidence>
<dbReference type="Gene3D" id="1.25.40.10">
    <property type="entry name" value="Tetratricopeptide repeat domain"/>
    <property type="match status" value="1"/>
</dbReference>
<dbReference type="Pfam" id="PF13289">
    <property type="entry name" value="SIR2_2"/>
    <property type="match status" value="1"/>
</dbReference>